<protein>
    <recommendedName>
        <fullName evidence="3">Tetratricopeptide repeat-containing protein</fullName>
    </recommendedName>
</protein>
<dbReference type="InterPro" id="IPR011990">
    <property type="entry name" value="TPR-like_helical_dom_sf"/>
</dbReference>
<dbReference type="RefSeq" id="WP_072302944.1">
    <property type="nucleotide sequence ID" value="NZ_FPIY01000002.1"/>
</dbReference>
<dbReference type="Gene3D" id="1.25.40.10">
    <property type="entry name" value="Tetratricopeptide repeat domain"/>
    <property type="match status" value="1"/>
</dbReference>
<dbReference type="STRING" id="76595.SAMN05660313_01250"/>
<reference evidence="2" key="1">
    <citation type="submission" date="2016-11" db="EMBL/GenBank/DDBJ databases">
        <authorList>
            <person name="Varghese N."/>
            <person name="Submissions S."/>
        </authorList>
    </citation>
    <scope>NUCLEOTIDE SEQUENCE [LARGE SCALE GENOMIC DNA]</scope>
    <source>
        <strain evidence="2">DSM 24786</strain>
    </source>
</reference>
<gene>
    <name evidence="1" type="ORF">SAMN05660313_01250</name>
</gene>
<keyword evidence="2" id="KW-1185">Reference proteome</keyword>
<evidence type="ECO:0000313" key="2">
    <source>
        <dbReference type="Proteomes" id="UP000183257"/>
    </source>
</evidence>
<organism evidence="1 2">
    <name type="scientific">Cellulophaga fucicola</name>
    <dbReference type="NCBI Taxonomy" id="76595"/>
    <lineage>
        <taxon>Bacteria</taxon>
        <taxon>Pseudomonadati</taxon>
        <taxon>Bacteroidota</taxon>
        <taxon>Flavobacteriia</taxon>
        <taxon>Flavobacteriales</taxon>
        <taxon>Flavobacteriaceae</taxon>
        <taxon>Cellulophaga</taxon>
    </lineage>
</organism>
<dbReference type="OrthoDB" id="5194749at2"/>
<dbReference type="Proteomes" id="UP000183257">
    <property type="component" value="Unassembled WGS sequence"/>
</dbReference>
<dbReference type="EMBL" id="FPIY01000002">
    <property type="protein sequence ID" value="SFW36474.1"/>
    <property type="molecule type" value="Genomic_DNA"/>
</dbReference>
<evidence type="ECO:0000313" key="1">
    <source>
        <dbReference type="EMBL" id="SFW36474.1"/>
    </source>
</evidence>
<accession>A0A1K1NLX2</accession>
<dbReference type="AlphaFoldDB" id="A0A1K1NLX2"/>
<evidence type="ECO:0008006" key="3">
    <source>
        <dbReference type="Google" id="ProtNLM"/>
    </source>
</evidence>
<dbReference type="SUPFAM" id="SSF48452">
    <property type="entry name" value="TPR-like"/>
    <property type="match status" value="1"/>
</dbReference>
<proteinExistence type="predicted"/>
<sequence length="333" mass="37989">MKTKENISQELISKLNEWHNTGNHLKVVLELKSLPETSNSYLLTNLLARALNNLNLYEEALGLLQSVSEQGKEDRDWQFRVGYSLFYMDGREIEAIPYFEKAIELGDDYPSTYELLLEAKSFLSDDSESNETNEEEFTFVPEAYAQINLNMRLQPKYRAHIEDSLDYMLRLKKWGCVSGGGTSIGENGEPTSCDIDIDLVSYSEEMKNNLIFMAKNLEVANGSRLKYYAKDKDVNPEFNVEYPIGKLVGLGVYIDTQALEDEQIEVDTVIELYNSLINILGNNGALTPSHSENKNQIALYFYGEREYEYLLNKITPFLKDNVVGKNCKVVQIA</sequence>
<name>A0A1K1NLX2_9FLAO</name>